<dbReference type="EMBL" id="CM042016">
    <property type="protein sequence ID" value="KAI3701103.1"/>
    <property type="molecule type" value="Genomic_DNA"/>
</dbReference>
<evidence type="ECO:0000313" key="1">
    <source>
        <dbReference type="EMBL" id="KAI3701103.1"/>
    </source>
</evidence>
<accession>A0ACB8ZV67</accession>
<proteinExistence type="predicted"/>
<reference evidence="2" key="1">
    <citation type="journal article" date="2022" name="Mol. Ecol. Resour.">
        <title>The genomes of chicory, endive, great burdock and yacon provide insights into Asteraceae palaeo-polyploidization history and plant inulin production.</title>
        <authorList>
            <person name="Fan W."/>
            <person name="Wang S."/>
            <person name="Wang H."/>
            <person name="Wang A."/>
            <person name="Jiang F."/>
            <person name="Liu H."/>
            <person name="Zhao H."/>
            <person name="Xu D."/>
            <person name="Zhang Y."/>
        </authorList>
    </citation>
    <scope>NUCLEOTIDE SEQUENCE [LARGE SCALE GENOMIC DNA]</scope>
    <source>
        <strain evidence="2">cv. Punajuju</strain>
    </source>
</reference>
<reference evidence="1 2" key="2">
    <citation type="journal article" date="2022" name="Mol. Ecol. Resour.">
        <title>The genomes of chicory, endive, great burdock and yacon provide insights into Asteraceae paleo-polyploidization history and plant inulin production.</title>
        <authorList>
            <person name="Fan W."/>
            <person name="Wang S."/>
            <person name="Wang H."/>
            <person name="Wang A."/>
            <person name="Jiang F."/>
            <person name="Liu H."/>
            <person name="Zhao H."/>
            <person name="Xu D."/>
            <person name="Zhang Y."/>
        </authorList>
    </citation>
    <scope>NUCLEOTIDE SEQUENCE [LARGE SCALE GENOMIC DNA]</scope>
    <source>
        <strain evidence="2">cv. Punajuju</strain>
        <tissue evidence="1">Leaves</tissue>
    </source>
</reference>
<protein>
    <submittedName>
        <fullName evidence="1">Uncharacterized protein</fullName>
    </submittedName>
</protein>
<dbReference type="Proteomes" id="UP001055811">
    <property type="component" value="Linkage Group LG08"/>
</dbReference>
<name>A0ACB8ZV67_CICIN</name>
<gene>
    <name evidence="1" type="ORF">L2E82_45747</name>
</gene>
<keyword evidence="2" id="KW-1185">Reference proteome</keyword>
<comment type="caution">
    <text evidence="1">The sequence shown here is derived from an EMBL/GenBank/DDBJ whole genome shotgun (WGS) entry which is preliminary data.</text>
</comment>
<sequence>MGFVSGMFMGALFGIGIMAGWRHMMRQRSKNRTAKAGDIKLLGSLDREDLKKLCGDNFPEWISFPVYEQVKWLNKQLSKLWPYVAEAATIIIRESVEPILEEYRPSGISSLKFSKLSLGSVAPKIEGIRIQSLKQGQITMDMDFRWGGDPNIVLGVQAAGVASLPIQLKDLQVFTIIRVIFQLSEEIPCISAVVVALLSEPKPRFDYTLKAVGGSLTAIPGLSDMIEDTVTSIITDMLQWPHRIVVPLGGIPVDTSELELKPQGKLMLTVVKAHNLKNMEMMGKSDPYAVAFVRPLEKFKTRVIENNLNPVWNQTFHLTVEDKETQFAVVEVFDEDIGADQRLGIAKLPLVDLQPEIEKEVELRLQPSLDMMKIKDKKDRGTVTVKAKYQHFTKEQQDAALAEEKKALEEKEQMRNEGAINSTMDAIHDPKHMEG</sequence>
<evidence type="ECO:0000313" key="2">
    <source>
        <dbReference type="Proteomes" id="UP001055811"/>
    </source>
</evidence>
<organism evidence="1 2">
    <name type="scientific">Cichorium intybus</name>
    <name type="common">Chicory</name>
    <dbReference type="NCBI Taxonomy" id="13427"/>
    <lineage>
        <taxon>Eukaryota</taxon>
        <taxon>Viridiplantae</taxon>
        <taxon>Streptophyta</taxon>
        <taxon>Embryophyta</taxon>
        <taxon>Tracheophyta</taxon>
        <taxon>Spermatophyta</taxon>
        <taxon>Magnoliopsida</taxon>
        <taxon>eudicotyledons</taxon>
        <taxon>Gunneridae</taxon>
        <taxon>Pentapetalae</taxon>
        <taxon>asterids</taxon>
        <taxon>campanulids</taxon>
        <taxon>Asterales</taxon>
        <taxon>Asteraceae</taxon>
        <taxon>Cichorioideae</taxon>
        <taxon>Cichorieae</taxon>
        <taxon>Cichoriinae</taxon>
        <taxon>Cichorium</taxon>
    </lineage>
</organism>